<keyword evidence="3" id="KW-1185">Reference proteome</keyword>
<proteinExistence type="predicted"/>
<dbReference type="InterPro" id="IPR021514">
    <property type="entry name" value="DUF3176"/>
</dbReference>
<keyword evidence="1" id="KW-0812">Transmembrane</keyword>
<sequence length="618" mass="68036">MTIKDFRVCQLGSGFPEEGQLLAAPMLAVCVRLLLLCEKNLKNFASKCDFLILDTWFWEIVSITFSIACFIAICSVLLSYDQKAMPNFPKGLTLNTIVSILATGSKSALLCMVGTSIGQLKWIWFQGRKKRPVYDLQSFDDASRGPWGSVMILLRCSRKGSSVLSLGAIITVLSLAFDPFIQQVLRFPVRQVISSSSTAVVEQAVLAFKPTPGVTSDLFFGAIETGLWSGNFDLNPTCPSGNCTWPTFQSAGWCSKCENVTSAATLVGCDIASFNTSSHEAQVVPCSITLSDGTWFDNAIEGAWQDTVYGGHFVLDFSTEQIAKVNNRTGPYLNQSILGVWSPLMAVSYIELSPLWNSTAAKFKEKLEINHGVPSIQTSSPEFGEIFYSGNDSIIPYRDSFKDSKAIEYGGQQDRKCWKPERGALVNVTLTKDNWPPESTLWENAQFAGCPVPEDPSYSWVNGVTTLSMLYNNTDQLWHWCMKTAPDLALQRINGPNFADVMSNIAASMTKYARDISNQTVQGIAYVPQVYVSVDWAFLILPGLLILLGIIFLLLTISVNSKHDLGLWKSSILPAIFHGLPGGMISNEYSTASTMERVAQEATVSLEVSDSEKRLLLR</sequence>
<dbReference type="STRING" id="1160497.A0A1L9VPU7"/>
<feature type="transmembrane region" description="Helical" evidence="1">
    <location>
        <begin position="163"/>
        <end position="181"/>
    </location>
</feature>
<accession>A0A1L9VPU7</accession>
<feature type="transmembrane region" description="Helical" evidence="1">
    <location>
        <begin position="536"/>
        <end position="559"/>
    </location>
</feature>
<keyword evidence="1" id="KW-0472">Membrane</keyword>
<keyword evidence="1" id="KW-1133">Transmembrane helix</keyword>
<dbReference type="PANTHER" id="PTHR35394">
    <property type="entry name" value="DUF3176 DOMAIN-CONTAINING PROTEIN"/>
    <property type="match status" value="1"/>
</dbReference>
<protein>
    <submittedName>
        <fullName evidence="2">Uncharacterized protein</fullName>
    </submittedName>
</protein>
<evidence type="ECO:0000313" key="2">
    <source>
        <dbReference type="EMBL" id="OJJ85936.1"/>
    </source>
</evidence>
<organism evidence="2 3">
    <name type="scientific">Aspergillus glaucus CBS 516.65</name>
    <dbReference type="NCBI Taxonomy" id="1160497"/>
    <lineage>
        <taxon>Eukaryota</taxon>
        <taxon>Fungi</taxon>
        <taxon>Dikarya</taxon>
        <taxon>Ascomycota</taxon>
        <taxon>Pezizomycotina</taxon>
        <taxon>Eurotiomycetes</taxon>
        <taxon>Eurotiomycetidae</taxon>
        <taxon>Eurotiales</taxon>
        <taxon>Aspergillaceae</taxon>
        <taxon>Aspergillus</taxon>
        <taxon>Aspergillus subgen. Aspergillus</taxon>
    </lineage>
</organism>
<evidence type="ECO:0000313" key="3">
    <source>
        <dbReference type="Proteomes" id="UP000184300"/>
    </source>
</evidence>
<name>A0A1L9VPU7_ASPGL</name>
<feature type="transmembrane region" description="Helical" evidence="1">
    <location>
        <begin position="100"/>
        <end position="124"/>
    </location>
</feature>
<gene>
    <name evidence="2" type="ORF">ASPGLDRAFT_73111</name>
</gene>
<dbReference type="GeneID" id="34465915"/>
<dbReference type="OrthoDB" id="5376804at2759"/>
<dbReference type="Pfam" id="PF11374">
    <property type="entry name" value="DUF3176"/>
    <property type="match status" value="1"/>
</dbReference>
<dbReference type="AlphaFoldDB" id="A0A1L9VPU7"/>
<feature type="transmembrane region" description="Helical" evidence="1">
    <location>
        <begin position="57"/>
        <end position="80"/>
    </location>
</feature>
<dbReference type="VEuPathDB" id="FungiDB:ASPGLDRAFT_73111"/>
<dbReference type="PANTHER" id="PTHR35394:SF5">
    <property type="entry name" value="DUF3176 DOMAIN-CONTAINING PROTEIN"/>
    <property type="match status" value="1"/>
</dbReference>
<dbReference type="RefSeq" id="XP_022402630.1">
    <property type="nucleotide sequence ID" value="XM_022549655.1"/>
</dbReference>
<reference evidence="3" key="1">
    <citation type="journal article" date="2017" name="Genome Biol.">
        <title>Comparative genomics reveals high biological diversity and specific adaptations in the industrially and medically important fungal genus Aspergillus.</title>
        <authorList>
            <person name="de Vries R.P."/>
            <person name="Riley R."/>
            <person name="Wiebenga A."/>
            <person name="Aguilar-Osorio G."/>
            <person name="Amillis S."/>
            <person name="Uchima C.A."/>
            <person name="Anderluh G."/>
            <person name="Asadollahi M."/>
            <person name="Askin M."/>
            <person name="Barry K."/>
            <person name="Battaglia E."/>
            <person name="Bayram O."/>
            <person name="Benocci T."/>
            <person name="Braus-Stromeyer S.A."/>
            <person name="Caldana C."/>
            <person name="Canovas D."/>
            <person name="Cerqueira G.C."/>
            <person name="Chen F."/>
            <person name="Chen W."/>
            <person name="Choi C."/>
            <person name="Clum A."/>
            <person name="Dos Santos R.A."/>
            <person name="Damasio A.R."/>
            <person name="Diallinas G."/>
            <person name="Emri T."/>
            <person name="Fekete E."/>
            <person name="Flipphi M."/>
            <person name="Freyberg S."/>
            <person name="Gallo A."/>
            <person name="Gournas C."/>
            <person name="Habgood R."/>
            <person name="Hainaut M."/>
            <person name="Harispe M.L."/>
            <person name="Henrissat B."/>
            <person name="Hilden K.S."/>
            <person name="Hope R."/>
            <person name="Hossain A."/>
            <person name="Karabika E."/>
            <person name="Karaffa L."/>
            <person name="Karanyi Z."/>
            <person name="Krasevec N."/>
            <person name="Kuo A."/>
            <person name="Kusch H."/>
            <person name="LaButti K."/>
            <person name="Lagendijk E.L."/>
            <person name="Lapidus A."/>
            <person name="Levasseur A."/>
            <person name="Lindquist E."/>
            <person name="Lipzen A."/>
            <person name="Logrieco A.F."/>
            <person name="MacCabe A."/>
            <person name="Maekelae M.R."/>
            <person name="Malavazi I."/>
            <person name="Melin P."/>
            <person name="Meyer V."/>
            <person name="Mielnichuk N."/>
            <person name="Miskei M."/>
            <person name="Molnar A.P."/>
            <person name="Mule G."/>
            <person name="Ngan C.Y."/>
            <person name="Orejas M."/>
            <person name="Orosz E."/>
            <person name="Ouedraogo J.P."/>
            <person name="Overkamp K.M."/>
            <person name="Park H.-S."/>
            <person name="Perrone G."/>
            <person name="Piumi F."/>
            <person name="Punt P.J."/>
            <person name="Ram A.F."/>
            <person name="Ramon A."/>
            <person name="Rauscher S."/>
            <person name="Record E."/>
            <person name="Riano-Pachon D.M."/>
            <person name="Robert V."/>
            <person name="Roehrig J."/>
            <person name="Ruller R."/>
            <person name="Salamov A."/>
            <person name="Salih N.S."/>
            <person name="Samson R.A."/>
            <person name="Sandor E."/>
            <person name="Sanguinetti M."/>
            <person name="Schuetze T."/>
            <person name="Sepcic K."/>
            <person name="Shelest E."/>
            <person name="Sherlock G."/>
            <person name="Sophianopoulou V."/>
            <person name="Squina F.M."/>
            <person name="Sun H."/>
            <person name="Susca A."/>
            <person name="Todd R.B."/>
            <person name="Tsang A."/>
            <person name="Unkles S.E."/>
            <person name="van de Wiele N."/>
            <person name="van Rossen-Uffink D."/>
            <person name="Oliveira J.V."/>
            <person name="Vesth T.C."/>
            <person name="Visser J."/>
            <person name="Yu J.-H."/>
            <person name="Zhou M."/>
            <person name="Andersen M.R."/>
            <person name="Archer D.B."/>
            <person name="Baker S.E."/>
            <person name="Benoit I."/>
            <person name="Brakhage A.A."/>
            <person name="Braus G.H."/>
            <person name="Fischer R."/>
            <person name="Frisvad J.C."/>
            <person name="Goldman G.H."/>
            <person name="Houbraken J."/>
            <person name="Oakley B."/>
            <person name="Pocsi I."/>
            <person name="Scazzocchio C."/>
            <person name="Seiboth B."/>
            <person name="vanKuyk P.A."/>
            <person name="Wortman J."/>
            <person name="Dyer P.S."/>
            <person name="Grigoriev I.V."/>
        </authorList>
    </citation>
    <scope>NUCLEOTIDE SEQUENCE [LARGE SCALE GENOMIC DNA]</scope>
    <source>
        <strain evidence="3">CBS 516.65</strain>
    </source>
</reference>
<dbReference type="EMBL" id="KV878893">
    <property type="protein sequence ID" value="OJJ85936.1"/>
    <property type="molecule type" value="Genomic_DNA"/>
</dbReference>
<dbReference type="Proteomes" id="UP000184300">
    <property type="component" value="Unassembled WGS sequence"/>
</dbReference>
<evidence type="ECO:0000256" key="1">
    <source>
        <dbReference type="SAM" id="Phobius"/>
    </source>
</evidence>